<keyword evidence="9" id="KW-0624">Polysaccharide degradation</keyword>
<keyword evidence="9" id="KW-0964">Secreted</keyword>
<feature type="domain" description="Alpha-L-arabinofuranosidase B arabinose-binding" evidence="10">
    <location>
        <begin position="354"/>
        <end position="496"/>
    </location>
</feature>
<evidence type="ECO:0000256" key="5">
    <source>
        <dbReference type="ARBA" id="ARBA00023180"/>
    </source>
</evidence>
<feature type="disulfide bond" evidence="8">
    <location>
        <begin position="82"/>
        <end position="87"/>
    </location>
</feature>
<dbReference type="SUPFAM" id="SSF49899">
    <property type="entry name" value="Concanavalin A-like lectins/glucanases"/>
    <property type="match status" value="1"/>
</dbReference>
<keyword evidence="3 9" id="KW-0732">Signal</keyword>
<evidence type="ECO:0000256" key="1">
    <source>
        <dbReference type="ARBA" id="ARBA00001462"/>
    </source>
</evidence>
<dbReference type="PANTHER" id="PTHR39447:SF2">
    <property type="entry name" value="ALPHA-L-ARABINOFURANOSIDASE B"/>
    <property type="match status" value="1"/>
</dbReference>
<keyword evidence="8" id="KW-1015">Disulfide bond</keyword>
<comment type="catalytic activity">
    <reaction evidence="1 9">
        <text>Hydrolysis of terminal non-reducing alpha-L-arabinofuranoside residues in alpha-L-arabinosides.</text>
        <dbReference type="EC" id="3.2.1.55"/>
    </reaction>
</comment>
<dbReference type="InterPro" id="IPR013320">
    <property type="entry name" value="ConA-like_dom_sf"/>
</dbReference>
<evidence type="ECO:0000256" key="6">
    <source>
        <dbReference type="ARBA" id="ARBA00023295"/>
    </source>
</evidence>
<dbReference type="FunFam" id="2.60.120.200:FF:000131">
    <property type="entry name" value="Probable alpha-L-arabinofuranosidase B"/>
    <property type="match status" value="1"/>
</dbReference>
<evidence type="ECO:0000256" key="8">
    <source>
        <dbReference type="PIRSR" id="PIRSR638964-3"/>
    </source>
</evidence>
<dbReference type="CDD" id="cd23399">
    <property type="entry name" value="beta-trefoil_ABD_ABFB"/>
    <property type="match status" value="1"/>
</dbReference>
<dbReference type="SUPFAM" id="SSF110221">
    <property type="entry name" value="AbfB domain"/>
    <property type="match status" value="1"/>
</dbReference>
<protein>
    <recommendedName>
        <fullName evidence="9">Alpha-L-arabinofuranosidase</fullName>
        <ecNumber evidence="9">3.2.1.55</ecNumber>
    </recommendedName>
</protein>
<dbReference type="GO" id="GO:0046556">
    <property type="term" value="F:alpha-L-arabinofuranosidase activity"/>
    <property type="evidence" value="ECO:0007669"/>
    <property type="project" value="UniProtKB-UniRule"/>
</dbReference>
<dbReference type="FunFam" id="2.80.10.50:FF:000059">
    <property type="entry name" value="Probable alpha-L-arabinofuranosidase B"/>
    <property type="match status" value="1"/>
</dbReference>
<accession>A0AAD7EMZ4</accession>
<keyword evidence="5" id="KW-0325">Glycoprotein</keyword>
<dbReference type="Pfam" id="PF09206">
    <property type="entry name" value="ArabFuran-catal"/>
    <property type="match status" value="1"/>
</dbReference>
<feature type="domain" description="Alpha-L-arabinofuranosidase B catalytic" evidence="11">
    <location>
        <begin position="21"/>
        <end position="335"/>
    </location>
</feature>
<proteinExistence type="inferred from homology"/>
<dbReference type="GO" id="GO:0045493">
    <property type="term" value="P:xylan catabolic process"/>
    <property type="evidence" value="ECO:0007669"/>
    <property type="project" value="UniProtKB-KW"/>
</dbReference>
<feature type="active site" description="Nucleophile" evidence="7">
    <location>
        <position position="222"/>
    </location>
</feature>
<dbReference type="InterPro" id="IPR007934">
    <property type="entry name" value="AbfB_ABD"/>
</dbReference>
<dbReference type="GO" id="GO:0046373">
    <property type="term" value="P:L-arabinose metabolic process"/>
    <property type="evidence" value="ECO:0007669"/>
    <property type="project" value="UniProtKB-UniRule"/>
</dbReference>
<evidence type="ECO:0000256" key="9">
    <source>
        <dbReference type="RuleBase" id="RU367111"/>
    </source>
</evidence>
<evidence type="ECO:0000313" key="13">
    <source>
        <dbReference type="Proteomes" id="UP001218218"/>
    </source>
</evidence>
<evidence type="ECO:0000256" key="3">
    <source>
        <dbReference type="ARBA" id="ARBA00022729"/>
    </source>
</evidence>
<dbReference type="Proteomes" id="UP001218218">
    <property type="component" value="Unassembled WGS sequence"/>
</dbReference>
<dbReference type="PANTHER" id="PTHR39447">
    <property type="entry name" value="ALPHA-L-ARABINOFURANOSIDASE B"/>
    <property type="match status" value="1"/>
</dbReference>
<comment type="caution">
    <text evidence="12">The sequence shown here is derived from an EMBL/GenBank/DDBJ whole genome shotgun (WGS) entry which is preliminary data.</text>
</comment>
<feature type="chain" id="PRO_5041772971" description="Alpha-L-arabinofuranosidase" evidence="9">
    <location>
        <begin position="20"/>
        <end position="501"/>
    </location>
</feature>
<feature type="disulfide bond" evidence="8">
    <location>
        <begin position="22"/>
        <end position="32"/>
    </location>
</feature>
<dbReference type="AlphaFoldDB" id="A0AAD7EMZ4"/>
<feature type="disulfide bond" evidence="8">
    <location>
        <begin position="177"/>
        <end position="178"/>
    </location>
</feature>
<comment type="similarity">
    <text evidence="2 9">Belongs to the glycosyl hydrolase 54 family.</text>
</comment>
<keyword evidence="4 9" id="KW-0378">Hydrolase</keyword>
<dbReference type="InterPro" id="IPR015289">
    <property type="entry name" value="A-L-arabinofuranosidase_B_cat"/>
</dbReference>
<keyword evidence="6 9" id="KW-0326">Glycosidase</keyword>
<feature type="disulfide bond" evidence="8">
    <location>
        <begin position="402"/>
        <end position="440"/>
    </location>
</feature>
<gene>
    <name evidence="12" type="ORF">DFH08DRAFT_925420</name>
</gene>
<dbReference type="EMBL" id="JARIHO010000029">
    <property type="protein sequence ID" value="KAJ7337384.1"/>
    <property type="molecule type" value="Genomic_DNA"/>
</dbReference>
<dbReference type="GO" id="GO:0005576">
    <property type="term" value="C:extracellular region"/>
    <property type="evidence" value="ECO:0007669"/>
    <property type="project" value="UniProtKB-SubCell"/>
</dbReference>
<evidence type="ECO:0000256" key="7">
    <source>
        <dbReference type="PIRSR" id="PIRSR638964-1"/>
    </source>
</evidence>
<keyword evidence="13" id="KW-1185">Reference proteome</keyword>
<feature type="active site" description="Proton donor" evidence="7">
    <location>
        <position position="298"/>
    </location>
</feature>
<dbReference type="InterPro" id="IPR036195">
    <property type="entry name" value="AbfB_ABD_sf"/>
</dbReference>
<comment type="subcellular location">
    <subcellularLocation>
        <location evidence="9">Secreted</location>
    </subcellularLocation>
</comment>
<keyword evidence="9" id="KW-0119">Carbohydrate metabolism</keyword>
<keyword evidence="9" id="KW-0858">Xylan degradation</keyword>
<evidence type="ECO:0000259" key="11">
    <source>
        <dbReference type="Pfam" id="PF09206"/>
    </source>
</evidence>
<dbReference type="Gene3D" id="2.60.120.200">
    <property type="match status" value="1"/>
</dbReference>
<evidence type="ECO:0000256" key="2">
    <source>
        <dbReference type="ARBA" id="ARBA00006963"/>
    </source>
</evidence>
<evidence type="ECO:0000313" key="12">
    <source>
        <dbReference type="EMBL" id="KAJ7337384.1"/>
    </source>
</evidence>
<evidence type="ECO:0000256" key="4">
    <source>
        <dbReference type="ARBA" id="ARBA00022801"/>
    </source>
</evidence>
<name>A0AAD7EMZ4_9AGAR</name>
<dbReference type="GO" id="GO:0031222">
    <property type="term" value="P:arabinan catabolic process"/>
    <property type="evidence" value="ECO:0007669"/>
    <property type="project" value="UniProtKB-UniRule"/>
</dbReference>
<reference evidence="12" key="1">
    <citation type="submission" date="2023-03" db="EMBL/GenBank/DDBJ databases">
        <title>Massive genome expansion in bonnet fungi (Mycena s.s.) driven by repeated elements and novel gene families across ecological guilds.</title>
        <authorList>
            <consortium name="Lawrence Berkeley National Laboratory"/>
            <person name="Harder C.B."/>
            <person name="Miyauchi S."/>
            <person name="Viragh M."/>
            <person name="Kuo A."/>
            <person name="Thoen E."/>
            <person name="Andreopoulos B."/>
            <person name="Lu D."/>
            <person name="Skrede I."/>
            <person name="Drula E."/>
            <person name="Henrissat B."/>
            <person name="Morin E."/>
            <person name="Kohler A."/>
            <person name="Barry K."/>
            <person name="LaButti K."/>
            <person name="Morin E."/>
            <person name="Salamov A."/>
            <person name="Lipzen A."/>
            <person name="Mereny Z."/>
            <person name="Hegedus B."/>
            <person name="Baldrian P."/>
            <person name="Stursova M."/>
            <person name="Weitz H."/>
            <person name="Taylor A."/>
            <person name="Grigoriev I.V."/>
            <person name="Nagy L.G."/>
            <person name="Martin F."/>
            <person name="Kauserud H."/>
        </authorList>
    </citation>
    <scope>NUCLEOTIDE SEQUENCE</scope>
    <source>
        <strain evidence="12">CBHHK002</strain>
    </source>
</reference>
<dbReference type="EC" id="3.2.1.55" evidence="9"/>
<sequence>MFQFSSLLALCLVTTLVAAGPCDLYASGGTPCVAAHSTTRALFSAFTGSLYQVKRASDGATTNIAPLSAGGVANAAAQDSFCARTTCLITIIFDQSGRGNHLTQAPPGGFSGPSSNGFDNLAAANGAPVTLNGQKAYGVFISPGTGYRNDATNGIATGDAAEGMYAVLDGTHFNGGCCFDYGNAETSARDTGNGHMEAIYFGNSRTWGTGSGNGPWIMADLENGLFSGFNTRNNPADPTVTSRFVTAVVKGEPSTWAIRGGNAASGSLSTFYSGARPNASGYNPMHKEGAIILGIGGDNSVGAQGTFYEGVMTSGFPSDATENSVQANIVAARYATTSLTSGPAVSVGSAVSFRATTACCTTRYIAHTGTTVNTQEVTSSSPSALKLSASWTVVAGLGNSACVSFEARDTPGSFIRHSNFTLLVDANDGTKQFNEDATFCPQAGLNGQGNTIRAWSYPTRSFRHFDNAAFVASSDGVNTFDVADAASFNDDVSWVVGSAFA</sequence>
<evidence type="ECO:0000259" key="10">
    <source>
        <dbReference type="Pfam" id="PF05270"/>
    </source>
</evidence>
<comment type="pathway">
    <text evidence="9">Glycan metabolism; L-arabinan degradation.</text>
</comment>
<dbReference type="InterPro" id="IPR038964">
    <property type="entry name" value="ABFB"/>
</dbReference>
<dbReference type="Gene3D" id="2.80.10.50">
    <property type="match status" value="1"/>
</dbReference>
<organism evidence="12 13">
    <name type="scientific">Mycena albidolilacea</name>
    <dbReference type="NCBI Taxonomy" id="1033008"/>
    <lineage>
        <taxon>Eukaryota</taxon>
        <taxon>Fungi</taxon>
        <taxon>Dikarya</taxon>
        <taxon>Basidiomycota</taxon>
        <taxon>Agaricomycotina</taxon>
        <taxon>Agaricomycetes</taxon>
        <taxon>Agaricomycetidae</taxon>
        <taxon>Agaricales</taxon>
        <taxon>Marasmiineae</taxon>
        <taxon>Mycenaceae</taxon>
        <taxon>Mycena</taxon>
    </lineage>
</organism>
<feature type="signal peptide" evidence="9">
    <location>
        <begin position="1"/>
        <end position="19"/>
    </location>
</feature>
<dbReference type="GO" id="GO:0045490">
    <property type="term" value="P:pectin catabolic process"/>
    <property type="evidence" value="ECO:0007669"/>
    <property type="project" value="TreeGrafter"/>
</dbReference>
<dbReference type="Pfam" id="PF05270">
    <property type="entry name" value="AbfB"/>
    <property type="match status" value="1"/>
</dbReference>